<evidence type="ECO:0008006" key="3">
    <source>
        <dbReference type="Google" id="ProtNLM"/>
    </source>
</evidence>
<protein>
    <recommendedName>
        <fullName evidence="3">NB-ARC domain-containing protein</fullName>
    </recommendedName>
</protein>
<dbReference type="Proteomes" id="UP000017836">
    <property type="component" value="Unassembled WGS sequence"/>
</dbReference>
<reference evidence="2" key="1">
    <citation type="journal article" date="2013" name="Science">
        <title>The Amborella genome and the evolution of flowering plants.</title>
        <authorList>
            <consortium name="Amborella Genome Project"/>
        </authorList>
    </citation>
    <scope>NUCLEOTIDE SEQUENCE [LARGE SCALE GENOMIC DNA]</scope>
</reference>
<dbReference type="Gramene" id="ERN09496">
    <property type="protein sequence ID" value="ERN09496"/>
    <property type="gene ID" value="AMTR_s00029p00115670"/>
</dbReference>
<keyword evidence="2" id="KW-1185">Reference proteome</keyword>
<gene>
    <name evidence="1" type="ORF">AMTR_s00029p00115670</name>
</gene>
<dbReference type="AlphaFoldDB" id="W1PP44"/>
<proteinExistence type="predicted"/>
<evidence type="ECO:0000313" key="2">
    <source>
        <dbReference type="Proteomes" id="UP000017836"/>
    </source>
</evidence>
<dbReference type="EMBL" id="KI392980">
    <property type="protein sequence ID" value="ERN09496.1"/>
    <property type="molecule type" value="Genomic_DNA"/>
</dbReference>
<organism evidence="1 2">
    <name type="scientific">Amborella trichopoda</name>
    <dbReference type="NCBI Taxonomy" id="13333"/>
    <lineage>
        <taxon>Eukaryota</taxon>
        <taxon>Viridiplantae</taxon>
        <taxon>Streptophyta</taxon>
        <taxon>Embryophyta</taxon>
        <taxon>Tracheophyta</taxon>
        <taxon>Spermatophyta</taxon>
        <taxon>Magnoliopsida</taxon>
        <taxon>Amborellales</taxon>
        <taxon>Amborellaceae</taxon>
        <taxon>Amborella</taxon>
    </lineage>
</organism>
<sequence length="132" mass="15232">MKRAPAPCLMGYLRIDCCKDLECLMVEEEAKERTFQSLELSVVDCEGMEWNGMEEIIEENVEDNGLINLRNVKLKGLPKLILVCYAMPCNEVLGWESLEWVDIGRCPMLKKLPSGLRTAKRIQTIKVEREWL</sequence>
<name>W1PP44_AMBTC</name>
<evidence type="ECO:0000313" key="1">
    <source>
        <dbReference type="EMBL" id="ERN09496.1"/>
    </source>
</evidence>
<accession>W1PP44</accession>
<dbReference type="HOGENOM" id="CLU_1919884_0_0_1"/>